<feature type="transmembrane region" description="Helical" evidence="7">
    <location>
        <begin position="204"/>
        <end position="223"/>
    </location>
</feature>
<keyword evidence="3 7" id="KW-0812">Transmembrane</keyword>
<sequence length="268" mass="28506">MVSVNRKKTLIMALYAGEIMLKNGAETYRVEDTITRLCKSRNFPYVEAYVTPTGIFVSVDSKGESQDEIVTYIKRIKSRGINLNKVAEVNNFSRRFVESNMPLDEALATLKAIDNLKPFSQHVDALLGGGLSGAFFALLFGGNLPAFLGAFIAGSIVIYTLSNLAKTEFPPFLSNICGGSVAALVAIILSYISSLINVNLDVDIVITGAIMVMVPGVAITNAVRDSIAGDLVSGLARAAEAVIIATSIAVGVGFILKLWQIVLGGSLL</sequence>
<evidence type="ECO:0000256" key="6">
    <source>
        <dbReference type="ARBA" id="ARBA00034125"/>
    </source>
</evidence>
<keyword evidence="10" id="KW-1185">Reference proteome</keyword>
<dbReference type="EMBL" id="JAHLQK010000006">
    <property type="protein sequence ID" value="MBU5677868.1"/>
    <property type="molecule type" value="Genomic_DNA"/>
</dbReference>
<evidence type="ECO:0000256" key="2">
    <source>
        <dbReference type="ARBA" id="ARBA00022475"/>
    </source>
</evidence>
<keyword evidence="2" id="KW-1003">Cell membrane</keyword>
<evidence type="ECO:0000313" key="10">
    <source>
        <dbReference type="Proteomes" id="UP000779508"/>
    </source>
</evidence>
<feature type="transmembrane region" description="Helical" evidence="7">
    <location>
        <begin position="235"/>
        <end position="259"/>
    </location>
</feature>
<evidence type="ECO:0000313" key="9">
    <source>
        <dbReference type="EMBL" id="MBU5677868.1"/>
    </source>
</evidence>
<proteinExistence type="inferred from homology"/>
<accession>A0ABS6G672</accession>
<evidence type="ECO:0000256" key="3">
    <source>
        <dbReference type="ARBA" id="ARBA00022692"/>
    </source>
</evidence>
<name>A0ABS6G672_9FIRM</name>
<dbReference type="Pfam" id="PF06738">
    <property type="entry name" value="ThrE"/>
    <property type="match status" value="1"/>
</dbReference>
<evidence type="ECO:0000256" key="4">
    <source>
        <dbReference type="ARBA" id="ARBA00022989"/>
    </source>
</evidence>
<protein>
    <submittedName>
        <fullName evidence="9">Threonine/serine exporter family protein</fullName>
    </submittedName>
</protein>
<evidence type="ECO:0000256" key="5">
    <source>
        <dbReference type="ARBA" id="ARBA00023136"/>
    </source>
</evidence>
<dbReference type="InterPro" id="IPR010619">
    <property type="entry name" value="ThrE-like_N"/>
</dbReference>
<gene>
    <name evidence="9" type="ORF">KQI88_15730</name>
</gene>
<dbReference type="Proteomes" id="UP000779508">
    <property type="component" value="Unassembled WGS sequence"/>
</dbReference>
<dbReference type="RefSeq" id="WP_216418942.1">
    <property type="nucleotide sequence ID" value="NZ_JAHLQK010000006.1"/>
</dbReference>
<comment type="subcellular location">
    <subcellularLocation>
        <location evidence="1">Cell membrane</location>
        <topology evidence="1">Multi-pass membrane protein</topology>
    </subcellularLocation>
</comment>
<dbReference type="InterPro" id="IPR050539">
    <property type="entry name" value="ThrE_Dicarb/AminoAcid_Exp"/>
</dbReference>
<organism evidence="9 10">
    <name type="scientific">Alkaliphilus flagellatus</name>
    <dbReference type="NCBI Taxonomy" id="2841507"/>
    <lineage>
        <taxon>Bacteria</taxon>
        <taxon>Bacillati</taxon>
        <taxon>Bacillota</taxon>
        <taxon>Clostridia</taxon>
        <taxon>Peptostreptococcales</taxon>
        <taxon>Natronincolaceae</taxon>
        <taxon>Alkaliphilus</taxon>
    </lineage>
</organism>
<keyword evidence="4 7" id="KW-1133">Transmembrane helix</keyword>
<keyword evidence="5 7" id="KW-0472">Membrane</keyword>
<comment type="caution">
    <text evidence="9">The sequence shown here is derived from an EMBL/GenBank/DDBJ whole genome shotgun (WGS) entry which is preliminary data.</text>
</comment>
<evidence type="ECO:0000259" key="8">
    <source>
        <dbReference type="Pfam" id="PF06738"/>
    </source>
</evidence>
<evidence type="ECO:0000256" key="7">
    <source>
        <dbReference type="SAM" id="Phobius"/>
    </source>
</evidence>
<dbReference type="PANTHER" id="PTHR34390">
    <property type="entry name" value="UPF0442 PROTEIN YJJB-RELATED"/>
    <property type="match status" value="1"/>
</dbReference>
<feature type="transmembrane region" description="Helical" evidence="7">
    <location>
        <begin position="146"/>
        <end position="165"/>
    </location>
</feature>
<dbReference type="PANTHER" id="PTHR34390:SF2">
    <property type="entry name" value="SUCCINATE TRANSPORTER SUBUNIT YJJP-RELATED"/>
    <property type="match status" value="1"/>
</dbReference>
<evidence type="ECO:0000256" key="1">
    <source>
        <dbReference type="ARBA" id="ARBA00004651"/>
    </source>
</evidence>
<feature type="transmembrane region" description="Helical" evidence="7">
    <location>
        <begin position="172"/>
        <end position="192"/>
    </location>
</feature>
<comment type="similarity">
    <text evidence="6">Belongs to the ThrE exporter (TC 2.A.79) family.</text>
</comment>
<feature type="domain" description="Threonine/serine exporter-like N-terminal" evidence="8">
    <location>
        <begin position="13"/>
        <end position="258"/>
    </location>
</feature>
<reference evidence="9 10" key="1">
    <citation type="submission" date="2021-06" db="EMBL/GenBank/DDBJ databases">
        <authorList>
            <person name="Sun Q."/>
            <person name="Li D."/>
        </authorList>
    </citation>
    <scope>NUCLEOTIDE SEQUENCE [LARGE SCALE GENOMIC DNA]</scope>
    <source>
        <strain evidence="9 10">MSJ-5</strain>
    </source>
</reference>